<dbReference type="GO" id="GO:0004045">
    <property type="term" value="F:peptidyl-tRNA hydrolase activity"/>
    <property type="evidence" value="ECO:0007669"/>
    <property type="project" value="UniProtKB-EC"/>
</dbReference>
<comment type="similarity">
    <text evidence="5">Belongs to the PTH family.</text>
</comment>
<keyword evidence="4" id="KW-0694">RNA-binding</keyword>
<dbReference type="AlphaFoldDB" id="A0A167XW36"/>
<proteinExistence type="inferred from homology"/>
<sequence>MAAGVSHVLVVSLGNPAPYLHTLHSAGHAALEALRRELRLPAFVSSRRSGGRGGSGGSSGKETADARYTLVQSPTLMNVSGPWVARTWREALKQVQKGGTGSAGAEAVSRLGLVVVHDELEEELGAVVVRPWTRSHRGHNGLKSVQASLRPGEYPGARWAKLAVGIGRPAARDAATVADYVLQPMTERERDVLERGGSDLGSRLLAALRGLETQWADDATAAESAQAATTTAAVGADTTSSALPPGSTISRKGKSRARIK</sequence>
<keyword evidence="3 7" id="KW-0378">Hydrolase</keyword>
<dbReference type="EC" id="3.1.1.29" evidence="1"/>
<feature type="region of interest" description="Disordered" evidence="6">
    <location>
        <begin position="45"/>
        <end position="64"/>
    </location>
</feature>
<evidence type="ECO:0000256" key="2">
    <source>
        <dbReference type="ARBA" id="ARBA00022555"/>
    </source>
</evidence>
<organism evidence="7 8">
    <name type="scientific">Niveomyces insectorum RCEF 264</name>
    <dbReference type="NCBI Taxonomy" id="1081102"/>
    <lineage>
        <taxon>Eukaryota</taxon>
        <taxon>Fungi</taxon>
        <taxon>Dikarya</taxon>
        <taxon>Ascomycota</taxon>
        <taxon>Pezizomycotina</taxon>
        <taxon>Sordariomycetes</taxon>
        <taxon>Hypocreomycetidae</taxon>
        <taxon>Hypocreales</taxon>
        <taxon>Cordycipitaceae</taxon>
        <taxon>Niveomyces</taxon>
    </lineage>
</organism>
<evidence type="ECO:0000256" key="4">
    <source>
        <dbReference type="ARBA" id="ARBA00022884"/>
    </source>
</evidence>
<dbReference type="Gene3D" id="3.40.50.1470">
    <property type="entry name" value="Peptidyl-tRNA hydrolase"/>
    <property type="match status" value="1"/>
</dbReference>
<feature type="region of interest" description="Disordered" evidence="6">
    <location>
        <begin position="231"/>
        <end position="260"/>
    </location>
</feature>
<feature type="compositionally biased region" description="Low complexity" evidence="6">
    <location>
        <begin position="231"/>
        <end position="242"/>
    </location>
</feature>
<dbReference type="PROSITE" id="PS01196">
    <property type="entry name" value="PEPT_TRNA_HYDROL_2"/>
    <property type="match status" value="1"/>
</dbReference>
<protein>
    <recommendedName>
        <fullName evidence="1">peptidyl-tRNA hydrolase</fullName>
        <ecNumber evidence="1">3.1.1.29</ecNumber>
    </recommendedName>
</protein>
<evidence type="ECO:0000256" key="1">
    <source>
        <dbReference type="ARBA" id="ARBA00013260"/>
    </source>
</evidence>
<dbReference type="PANTHER" id="PTHR17224">
    <property type="entry name" value="PEPTIDYL-TRNA HYDROLASE"/>
    <property type="match status" value="1"/>
</dbReference>
<dbReference type="Pfam" id="PF01195">
    <property type="entry name" value="Pept_tRNA_hydro"/>
    <property type="match status" value="1"/>
</dbReference>
<dbReference type="SUPFAM" id="SSF53178">
    <property type="entry name" value="Peptidyl-tRNA hydrolase-like"/>
    <property type="match status" value="1"/>
</dbReference>
<dbReference type="OrthoDB" id="1711136at2759"/>
<dbReference type="EMBL" id="AZHD01000003">
    <property type="protein sequence ID" value="OAA65479.1"/>
    <property type="molecule type" value="Genomic_DNA"/>
</dbReference>
<reference evidence="7 8" key="1">
    <citation type="journal article" date="2016" name="Genome Biol. Evol.">
        <title>Divergent and convergent evolution of fungal pathogenicity.</title>
        <authorList>
            <person name="Shang Y."/>
            <person name="Xiao G."/>
            <person name="Zheng P."/>
            <person name="Cen K."/>
            <person name="Zhan S."/>
            <person name="Wang C."/>
        </authorList>
    </citation>
    <scope>NUCLEOTIDE SEQUENCE [LARGE SCALE GENOMIC DNA]</scope>
    <source>
        <strain evidence="7 8">RCEF 264</strain>
    </source>
</reference>
<name>A0A167XW36_9HYPO</name>
<evidence type="ECO:0000256" key="3">
    <source>
        <dbReference type="ARBA" id="ARBA00022801"/>
    </source>
</evidence>
<evidence type="ECO:0000313" key="8">
    <source>
        <dbReference type="Proteomes" id="UP000076874"/>
    </source>
</evidence>
<dbReference type="PANTHER" id="PTHR17224:SF1">
    <property type="entry name" value="PEPTIDYL-TRNA HYDROLASE"/>
    <property type="match status" value="1"/>
</dbReference>
<accession>A0A167XW36</accession>
<gene>
    <name evidence="7" type="ORF">SPI_02266</name>
</gene>
<keyword evidence="2" id="KW-0820">tRNA-binding</keyword>
<dbReference type="InterPro" id="IPR001328">
    <property type="entry name" value="Pept_tRNA_hydro"/>
</dbReference>
<dbReference type="Proteomes" id="UP000076874">
    <property type="component" value="Unassembled WGS sequence"/>
</dbReference>
<dbReference type="InterPro" id="IPR018171">
    <property type="entry name" value="Pept_tRNA_hydro_CS"/>
</dbReference>
<evidence type="ECO:0000256" key="5">
    <source>
        <dbReference type="ARBA" id="ARBA00038063"/>
    </source>
</evidence>
<dbReference type="InterPro" id="IPR036416">
    <property type="entry name" value="Pept_tRNA_hydro_sf"/>
</dbReference>
<comment type="caution">
    <text evidence="7">The sequence shown here is derived from an EMBL/GenBank/DDBJ whole genome shotgun (WGS) entry which is preliminary data.</text>
</comment>
<evidence type="ECO:0000313" key="7">
    <source>
        <dbReference type="EMBL" id="OAA65479.1"/>
    </source>
</evidence>
<dbReference type="GO" id="GO:0000049">
    <property type="term" value="F:tRNA binding"/>
    <property type="evidence" value="ECO:0007669"/>
    <property type="project" value="UniProtKB-KW"/>
</dbReference>
<keyword evidence="8" id="KW-1185">Reference proteome</keyword>
<dbReference type="STRING" id="1081102.A0A167XW36"/>
<feature type="compositionally biased region" description="Basic residues" evidence="6">
    <location>
        <begin position="251"/>
        <end position="260"/>
    </location>
</feature>
<evidence type="ECO:0000256" key="6">
    <source>
        <dbReference type="SAM" id="MobiDB-lite"/>
    </source>
</evidence>